<evidence type="ECO:0000256" key="1">
    <source>
        <dbReference type="SAM" id="SignalP"/>
    </source>
</evidence>
<feature type="chain" id="PRO_5009256893" evidence="1">
    <location>
        <begin position="26"/>
        <end position="151"/>
    </location>
</feature>
<name>A0A1H1PSH6_9ACTN</name>
<reference evidence="3" key="1">
    <citation type="submission" date="2016-10" db="EMBL/GenBank/DDBJ databases">
        <authorList>
            <person name="Varghese N."/>
            <person name="Submissions S."/>
        </authorList>
    </citation>
    <scope>NUCLEOTIDE SEQUENCE [LARGE SCALE GENOMIC DNA]</scope>
    <source>
        <strain evidence="3">DSM 22127</strain>
    </source>
</reference>
<keyword evidence="3" id="KW-1185">Reference proteome</keyword>
<dbReference type="RefSeq" id="WP_091727256.1">
    <property type="nucleotide sequence ID" value="NZ_LT629757.1"/>
</dbReference>
<protein>
    <submittedName>
        <fullName evidence="2">Uncharacterized protein</fullName>
    </submittedName>
</protein>
<evidence type="ECO:0000313" key="2">
    <source>
        <dbReference type="EMBL" id="SDS13967.1"/>
    </source>
</evidence>
<evidence type="ECO:0000313" key="3">
    <source>
        <dbReference type="Proteomes" id="UP000198859"/>
    </source>
</evidence>
<dbReference type="Proteomes" id="UP000198859">
    <property type="component" value="Chromosome I"/>
</dbReference>
<keyword evidence="1" id="KW-0732">Signal</keyword>
<dbReference type="STRING" id="642780.SAMN04488570_1218"/>
<dbReference type="OrthoDB" id="3790593at2"/>
<dbReference type="AlphaFoldDB" id="A0A1H1PSH6"/>
<feature type="signal peptide" evidence="1">
    <location>
        <begin position="1"/>
        <end position="25"/>
    </location>
</feature>
<proteinExistence type="predicted"/>
<organism evidence="2 3">
    <name type="scientific">Nocardioides scoriae</name>
    <dbReference type="NCBI Taxonomy" id="642780"/>
    <lineage>
        <taxon>Bacteria</taxon>
        <taxon>Bacillati</taxon>
        <taxon>Actinomycetota</taxon>
        <taxon>Actinomycetes</taxon>
        <taxon>Propionibacteriales</taxon>
        <taxon>Nocardioidaceae</taxon>
        <taxon>Nocardioides</taxon>
    </lineage>
</organism>
<dbReference type="PROSITE" id="PS51257">
    <property type="entry name" value="PROKAR_LIPOPROTEIN"/>
    <property type="match status" value="1"/>
</dbReference>
<sequence length="151" mass="15867">MRAATRARAASGLAVLLLAALTACGEPTTEDYCARLDQDRRQLSEMVDSGSPTALLSNLELLDGLAELAPSDLKDEWQTFLGALEELDRALDAAGVTAGDFRDGRPPAGLGRADREAIVAAADQVRSEEVVTAASGIEQQGRDVCKVNLGL</sequence>
<dbReference type="EMBL" id="LT629757">
    <property type="protein sequence ID" value="SDS13967.1"/>
    <property type="molecule type" value="Genomic_DNA"/>
</dbReference>
<gene>
    <name evidence="2" type="ORF">SAMN04488570_1218</name>
</gene>
<accession>A0A1H1PSH6</accession>